<dbReference type="GeneID" id="81124151"/>
<organism evidence="5 6">
    <name type="scientific">Halobaculum lipolyticum</name>
    <dbReference type="NCBI Taxonomy" id="3032001"/>
    <lineage>
        <taxon>Archaea</taxon>
        <taxon>Methanobacteriati</taxon>
        <taxon>Methanobacteriota</taxon>
        <taxon>Stenosarchaea group</taxon>
        <taxon>Halobacteria</taxon>
        <taxon>Halobacteriales</taxon>
        <taxon>Haloferacaceae</taxon>
        <taxon>Halobaculum</taxon>
    </lineage>
</organism>
<dbReference type="RefSeq" id="WP_284032315.1">
    <property type="nucleotide sequence ID" value="NZ_CP126154.1"/>
</dbReference>
<dbReference type="Proteomes" id="UP001596461">
    <property type="component" value="Unassembled WGS sequence"/>
</dbReference>
<keyword evidence="6" id="KW-1185">Reference proteome</keyword>
<dbReference type="InterPro" id="IPR007050">
    <property type="entry name" value="HTH_bacterioopsin"/>
</dbReference>
<dbReference type="InterPro" id="IPR031803">
    <property type="entry name" value="BAT_GAF/HTH-assoc"/>
</dbReference>
<name>A0ABD5WGT1_9EURY</name>
<dbReference type="PANTHER" id="PTHR34236">
    <property type="entry name" value="DIMETHYL SULFOXIDE REDUCTASE TRANSCRIPTIONAL ACTIVATOR"/>
    <property type="match status" value="1"/>
</dbReference>
<dbReference type="AlphaFoldDB" id="A0ABD5WGT1"/>
<dbReference type="EMBL" id="JBHTAH010000006">
    <property type="protein sequence ID" value="MFC7069728.1"/>
    <property type="molecule type" value="Genomic_DNA"/>
</dbReference>
<comment type="caution">
    <text evidence="5">The sequence shown here is derived from an EMBL/GenBank/DDBJ whole genome shotgun (WGS) entry which is preliminary data.</text>
</comment>
<keyword evidence="2" id="KW-0804">Transcription</keyword>
<dbReference type="Pfam" id="PF04967">
    <property type="entry name" value="HTH_10"/>
    <property type="match status" value="1"/>
</dbReference>
<accession>A0ABD5WGT1</accession>
<evidence type="ECO:0000256" key="2">
    <source>
        <dbReference type="ARBA" id="ARBA00023163"/>
    </source>
</evidence>
<feature type="domain" description="HTH bat-type" evidence="3">
    <location>
        <begin position="156"/>
        <end position="205"/>
    </location>
</feature>
<reference evidence="5 6" key="1">
    <citation type="journal article" date="2019" name="Int. J. Syst. Evol. Microbiol.">
        <title>The Global Catalogue of Microorganisms (GCM) 10K type strain sequencing project: providing services to taxonomists for standard genome sequencing and annotation.</title>
        <authorList>
            <consortium name="The Broad Institute Genomics Platform"/>
            <consortium name="The Broad Institute Genome Sequencing Center for Infectious Disease"/>
            <person name="Wu L."/>
            <person name="Ma J."/>
        </authorList>
    </citation>
    <scope>NUCLEOTIDE SEQUENCE [LARGE SCALE GENOMIC DNA]</scope>
    <source>
        <strain evidence="5 6">DT31</strain>
    </source>
</reference>
<evidence type="ECO:0000313" key="5">
    <source>
        <dbReference type="EMBL" id="MFC7069728.1"/>
    </source>
</evidence>
<evidence type="ECO:0000256" key="1">
    <source>
        <dbReference type="ARBA" id="ARBA00023015"/>
    </source>
</evidence>
<sequence>MVVFVRGTVPAREFALHHTLQTVPDAEFEIERIVSSSERSVMPLSWVRGGEHEATATALEEDPSVEDATLLADFDDEWFYRMEWVDRVELILRMVTSANATILDAYGGNERWMLRVMYPDRDSLSAMDEFCTDHGLTFDIESVRQLDGEPAGRFGLTGEQYEALTTAAQRGFFQVPRETTLQELAEELGVSHQALSERIRRGMDALVDDTLLIKPPP</sequence>
<feature type="domain" description="Bacterioopsin transcriptional activator GAF and HTH associated" evidence="4">
    <location>
        <begin position="14"/>
        <end position="150"/>
    </location>
</feature>
<gene>
    <name evidence="5" type="ORF">ACFQL9_08745</name>
</gene>
<dbReference type="PANTHER" id="PTHR34236:SF1">
    <property type="entry name" value="DIMETHYL SULFOXIDE REDUCTASE TRANSCRIPTIONAL ACTIVATOR"/>
    <property type="match status" value="1"/>
</dbReference>
<evidence type="ECO:0000259" key="4">
    <source>
        <dbReference type="Pfam" id="PF15915"/>
    </source>
</evidence>
<protein>
    <submittedName>
        <fullName evidence="5">Bacterio-opsin activator domain-containing protein</fullName>
    </submittedName>
</protein>
<dbReference type="Pfam" id="PF15915">
    <property type="entry name" value="BAT"/>
    <property type="match status" value="1"/>
</dbReference>
<proteinExistence type="predicted"/>
<evidence type="ECO:0000313" key="6">
    <source>
        <dbReference type="Proteomes" id="UP001596461"/>
    </source>
</evidence>
<evidence type="ECO:0000259" key="3">
    <source>
        <dbReference type="Pfam" id="PF04967"/>
    </source>
</evidence>
<keyword evidence="1" id="KW-0805">Transcription regulation</keyword>